<evidence type="ECO:0000259" key="8">
    <source>
        <dbReference type="PROSITE" id="PS50850"/>
    </source>
</evidence>
<evidence type="ECO:0000256" key="4">
    <source>
        <dbReference type="ARBA" id="ARBA00022989"/>
    </source>
</evidence>
<feature type="transmembrane region" description="Helical" evidence="6">
    <location>
        <begin position="74"/>
        <end position="91"/>
    </location>
</feature>
<comment type="caution">
    <text evidence="9">The sequence shown here is derived from an EMBL/GenBank/DDBJ whole genome shotgun (WGS) entry which is preliminary data.</text>
</comment>
<proteinExistence type="predicted"/>
<dbReference type="EMBL" id="BJLA01000002">
    <property type="protein sequence ID" value="GEA29728.1"/>
    <property type="molecule type" value="Genomic_DNA"/>
</dbReference>
<keyword evidence="7" id="KW-0732">Signal</keyword>
<dbReference type="PANTHER" id="PTHR23501:SF191">
    <property type="entry name" value="VACUOLAR BASIC AMINO ACID TRANSPORTER 4"/>
    <property type="match status" value="1"/>
</dbReference>
<keyword evidence="10" id="KW-1185">Reference proteome</keyword>
<accession>A0AAV3VTS6</accession>
<feature type="transmembrane region" description="Helical" evidence="6">
    <location>
        <begin position="288"/>
        <end position="315"/>
    </location>
</feature>
<dbReference type="Pfam" id="PF07690">
    <property type="entry name" value="MFS_1"/>
    <property type="match status" value="1"/>
</dbReference>
<feature type="transmembrane region" description="Helical" evidence="6">
    <location>
        <begin position="327"/>
        <end position="345"/>
    </location>
</feature>
<dbReference type="AlphaFoldDB" id="A0AAV3VTS6"/>
<dbReference type="GO" id="GO:0022857">
    <property type="term" value="F:transmembrane transporter activity"/>
    <property type="evidence" value="ECO:0007669"/>
    <property type="project" value="InterPro"/>
</dbReference>
<keyword evidence="5 6" id="KW-0472">Membrane</keyword>
<dbReference type="InterPro" id="IPR036259">
    <property type="entry name" value="MFS_trans_sf"/>
</dbReference>
<evidence type="ECO:0000313" key="9">
    <source>
        <dbReference type="EMBL" id="GEA29728.1"/>
    </source>
</evidence>
<feature type="transmembrane region" description="Helical" evidence="6">
    <location>
        <begin position="261"/>
        <end position="282"/>
    </location>
</feature>
<dbReference type="InterPro" id="IPR020846">
    <property type="entry name" value="MFS_dom"/>
</dbReference>
<evidence type="ECO:0000256" key="2">
    <source>
        <dbReference type="ARBA" id="ARBA00022448"/>
    </source>
</evidence>
<feature type="transmembrane region" description="Helical" evidence="6">
    <location>
        <begin position="195"/>
        <end position="214"/>
    </location>
</feature>
<reference evidence="9 10" key="1">
    <citation type="submission" date="2019-06" db="EMBL/GenBank/DDBJ databases">
        <title>Draft genome sequence of Clostridium diolis DSM 15410.</title>
        <authorList>
            <person name="Kobayashi H."/>
            <person name="Tanizawa Y."/>
            <person name="Tohno M."/>
        </authorList>
    </citation>
    <scope>NUCLEOTIDE SEQUENCE [LARGE SCALE GENOMIC DNA]</scope>
    <source>
        <strain evidence="9 10">DSM 15410</strain>
    </source>
</reference>
<organism evidence="9 10">
    <name type="scientific">Clostridium diolis</name>
    <dbReference type="NCBI Taxonomy" id="223919"/>
    <lineage>
        <taxon>Bacteria</taxon>
        <taxon>Bacillati</taxon>
        <taxon>Bacillota</taxon>
        <taxon>Clostridia</taxon>
        <taxon>Eubacteriales</taxon>
        <taxon>Clostridiaceae</taxon>
        <taxon>Clostridium</taxon>
    </lineage>
</organism>
<name>A0AAV3VTS6_9CLOT</name>
<dbReference type="Proteomes" id="UP000325212">
    <property type="component" value="Unassembled WGS sequence"/>
</dbReference>
<feature type="transmembrane region" description="Helical" evidence="6">
    <location>
        <begin position="161"/>
        <end position="183"/>
    </location>
</feature>
<feature type="transmembrane region" description="Helical" evidence="6">
    <location>
        <begin position="393"/>
        <end position="410"/>
    </location>
</feature>
<feature type="domain" description="Major facilitator superfamily (MFS) profile" evidence="8">
    <location>
        <begin position="9"/>
        <end position="485"/>
    </location>
</feature>
<dbReference type="RefSeq" id="WP_023974232.1">
    <property type="nucleotide sequence ID" value="NZ_BJLA01000002.1"/>
</dbReference>
<dbReference type="PROSITE" id="PS50850">
    <property type="entry name" value="MFS"/>
    <property type="match status" value="1"/>
</dbReference>
<feature type="transmembrane region" description="Helical" evidence="6">
    <location>
        <begin position="351"/>
        <end position="372"/>
    </location>
</feature>
<evidence type="ECO:0000256" key="7">
    <source>
        <dbReference type="SAM" id="SignalP"/>
    </source>
</evidence>
<protein>
    <submittedName>
        <fullName evidence="9">MFS transporter</fullName>
    </submittedName>
</protein>
<evidence type="ECO:0000256" key="1">
    <source>
        <dbReference type="ARBA" id="ARBA00004651"/>
    </source>
</evidence>
<feature type="transmembrane region" description="Helical" evidence="6">
    <location>
        <begin position="454"/>
        <end position="480"/>
    </location>
</feature>
<feature type="transmembrane region" description="Helical" evidence="6">
    <location>
        <begin position="44"/>
        <end position="62"/>
    </location>
</feature>
<sequence length="487" mass="52425">MSKKGNLIVTLALLLSNAMAGLDGTIVNTALPAIISDLHGIQYMGWIVAVFLLGMAVVTPLWSKLGERIGNRRTYQIATLLFAIGSIFQALSSNIIFFLIARTIMGIGAGGMNTIPFIIYADLYTNLRKRAKVIGYATASFSAAAIIGPLIGGWIVDTFSWHWVFYINVPIALISILSVQIFFKEPQKISTVEKIDYLGAVIMIVSLVTLLTGIQMIETASLSLVSSLIIISLILLIVLFKVEEKAADPIIPNRLFKNGPLVVDFILFSLLWGAFVAFNIYIPMWAQGLLGVSALIGGVTQIPGSITNFLGSVVGPAMQPGLGKYRTVALGTLAFIISFGIMALAGISVPLWIILIAGAFEGFGLGLSFNILQISVQQDAEKRDIPIATSFAYLLRILSQTFMSSIYGVILNNALNKGVAESHGEVTIEALNKLSDSQSAGDLPKNLLPLMKQIMYGGLHNIMLVALVLLAIALVLNIGIQLKVKKK</sequence>
<evidence type="ECO:0000313" key="10">
    <source>
        <dbReference type="Proteomes" id="UP000325212"/>
    </source>
</evidence>
<keyword evidence="2" id="KW-0813">Transport</keyword>
<dbReference type="GO" id="GO:0005886">
    <property type="term" value="C:plasma membrane"/>
    <property type="evidence" value="ECO:0007669"/>
    <property type="project" value="UniProtKB-SubCell"/>
</dbReference>
<dbReference type="SUPFAM" id="SSF103473">
    <property type="entry name" value="MFS general substrate transporter"/>
    <property type="match status" value="1"/>
</dbReference>
<feature type="transmembrane region" description="Helical" evidence="6">
    <location>
        <begin position="97"/>
        <end position="121"/>
    </location>
</feature>
<evidence type="ECO:0000256" key="6">
    <source>
        <dbReference type="SAM" id="Phobius"/>
    </source>
</evidence>
<feature type="chain" id="PRO_5043853542" evidence="7">
    <location>
        <begin position="21"/>
        <end position="487"/>
    </location>
</feature>
<evidence type="ECO:0000256" key="3">
    <source>
        <dbReference type="ARBA" id="ARBA00022692"/>
    </source>
</evidence>
<feature type="signal peptide" evidence="7">
    <location>
        <begin position="1"/>
        <end position="20"/>
    </location>
</feature>
<dbReference type="PANTHER" id="PTHR23501">
    <property type="entry name" value="MAJOR FACILITATOR SUPERFAMILY"/>
    <property type="match status" value="1"/>
</dbReference>
<keyword evidence="4 6" id="KW-1133">Transmembrane helix</keyword>
<dbReference type="Gene3D" id="1.20.1250.20">
    <property type="entry name" value="MFS general substrate transporter like domains"/>
    <property type="match status" value="1"/>
</dbReference>
<dbReference type="InterPro" id="IPR011701">
    <property type="entry name" value="MFS"/>
</dbReference>
<feature type="transmembrane region" description="Helical" evidence="6">
    <location>
        <begin position="220"/>
        <end position="240"/>
    </location>
</feature>
<keyword evidence="3 6" id="KW-0812">Transmembrane</keyword>
<gene>
    <name evidence="9" type="ORF">CDIOL_06510</name>
</gene>
<comment type="subcellular location">
    <subcellularLocation>
        <location evidence="1">Cell membrane</location>
        <topology evidence="1">Multi-pass membrane protein</topology>
    </subcellularLocation>
</comment>
<feature type="transmembrane region" description="Helical" evidence="6">
    <location>
        <begin position="133"/>
        <end position="155"/>
    </location>
</feature>
<evidence type="ECO:0000256" key="5">
    <source>
        <dbReference type="ARBA" id="ARBA00023136"/>
    </source>
</evidence>